<protein>
    <recommendedName>
        <fullName evidence="4">Metal-dependent hydrolase</fullName>
    </recommendedName>
</protein>
<reference evidence="2 3" key="1">
    <citation type="submission" date="2017-09" db="EMBL/GenBank/DDBJ databases">
        <title>Depth-based differentiation of microbial function through sediment-hosted aquifers and enrichment of novel symbionts in the deep terrestrial subsurface.</title>
        <authorList>
            <person name="Probst A.J."/>
            <person name="Ladd B."/>
            <person name="Jarett J.K."/>
            <person name="Geller-Mcgrath D.E."/>
            <person name="Sieber C.M."/>
            <person name="Emerson J.B."/>
            <person name="Anantharaman K."/>
            <person name="Thomas B.C."/>
            <person name="Malmstrom R."/>
            <person name="Stieglmeier M."/>
            <person name="Klingl A."/>
            <person name="Woyke T."/>
            <person name="Ryan C.M."/>
            <person name="Banfield J.F."/>
        </authorList>
    </citation>
    <scope>NUCLEOTIDE SEQUENCE [LARGE SCALE GENOMIC DNA]</scope>
    <source>
        <strain evidence="2">CG23_combo_of_CG06-09_8_20_14_all_34_8</strain>
    </source>
</reference>
<gene>
    <name evidence="2" type="ORF">COX08_02320</name>
</gene>
<feature type="transmembrane region" description="Helical" evidence="1">
    <location>
        <begin position="108"/>
        <end position="129"/>
    </location>
</feature>
<dbReference type="InterPro" id="IPR007404">
    <property type="entry name" value="YdjM-like"/>
</dbReference>
<evidence type="ECO:0000313" key="2">
    <source>
        <dbReference type="EMBL" id="PIP53205.1"/>
    </source>
</evidence>
<comment type="caution">
    <text evidence="2">The sequence shown here is derived from an EMBL/GenBank/DDBJ whole genome shotgun (WGS) entry which is preliminary data.</text>
</comment>
<organism evidence="2 3">
    <name type="scientific">Candidatus Beckwithbacteria bacterium CG23_combo_of_CG06-09_8_20_14_all_34_8</name>
    <dbReference type="NCBI Taxonomy" id="1974497"/>
    <lineage>
        <taxon>Bacteria</taxon>
        <taxon>Candidatus Beckwithiibacteriota</taxon>
    </lineage>
</organism>
<feature type="transmembrane region" description="Helical" evidence="1">
    <location>
        <begin position="83"/>
        <end position="101"/>
    </location>
</feature>
<keyword evidence="1" id="KW-1133">Transmembrane helix</keyword>
<dbReference type="AlphaFoldDB" id="A0A2H0B6B8"/>
<accession>A0A2H0B6B8</accession>
<proteinExistence type="predicted"/>
<name>A0A2H0B6B8_9BACT</name>
<dbReference type="Proteomes" id="UP000229459">
    <property type="component" value="Unassembled WGS sequence"/>
</dbReference>
<dbReference type="Pfam" id="PF04307">
    <property type="entry name" value="YdjM"/>
    <property type="match status" value="1"/>
</dbReference>
<evidence type="ECO:0008006" key="4">
    <source>
        <dbReference type="Google" id="ProtNLM"/>
    </source>
</evidence>
<dbReference type="InterPro" id="IPR016956">
    <property type="entry name" value="YdjM"/>
</dbReference>
<evidence type="ECO:0000256" key="1">
    <source>
        <dbReference type="SAM" id="Phobius"/>
    </source>
</evidence>
<keyword evidence="1" id="KW-0472">Membrane</keyword>
<feature type="transmembrane region" description="Helical" evidence="1">
    <location>
        <begin position="31"/>
        <end position="49"/>
    </location>
</feature>
<sequence length="191" mass="21535">MLHYFMTSRTHDLGSFTLLNLFIISQSLPKMSIVTAFVAIMACFLGGLLPDIDKPSSDIWEKIPGGSLIGKLIQPFLGAHRHLSHSVVGLIIYGILVKLLLEYLGKFILVDMTVIWASFMIGVLSHLILDSLTKEGVPWLFPIDVHFKVMNIKTGSWGEKLIVFPGLIIINLFLIYTYYPTYLNLLHNFIN</sequence>
<dbReference type="PANTHER" id="PTHR35531">
    <property type="entry name" value="INNER MEMBRANE PROTEIN YBCI-RELATED"/>
    <property type="match status" value="1"/>
</dbReference>
<keyword evidence="1" id="KW-0812">Transmembrane</keyword>
<dbReference type="EMBL" id="PCSR01000052">
    <property type="protein sequence ID" value="PIP53205.1"/>
    <property type="molecule type" value="Genomic_DNA"/>
</dbReference>
<dbReference type="PANTHER" id="PTHR35531:SF1">
    <property type="entry name" value="INNER MEMBRANE PROTEIN YBCI-RELATED"/>
    <property type="match status" value="1"/>
</dbReference>
<evidence type="ECO:0000313" key="3">
    <source>
        <dbReference type="Proteomes" id="UP000229459"/>
    </source>
</evidence>
<dbReference type="PIRSF" id="PIRSF030780">
    <property type="entry name" value="Md_memb_hyd_prd"/>
    <property type="match status" value="1"/>
</dbReference>
<feature type="transmembrane region" description="Helical" evidence="1">
    <location>
        <begin position="161"/>
        <end position="179"/>
    </location>
</feature>